<keyword evidence="3" id="KW-0687">Ribonucleoprotein</keyword>
<evidence type="ECO:0000256" key="3">
    <source>
        <dbReference type="ARBA" id="ARBA00023274"/>
    </source>
</evidence>
<dbReference type="EMBL" id="CP027845">
    <property type="protein sequence ID" value="AVP87431.1"/>
    <property type="molecule type" value="Genomic_DNA"/>
</dbReference>
<keyword evidence="2" id="KW-0689">Ribosomal protein</keyword>
<dbReference type="InterPro" id="IPR000473">
    <property type="entry name" value="Ribosomal_bL36"/>
</dbReference>
<evidence type="ECO:0000256" key="1">
    <source>
        <dbReference type="ARBA" id="ARBA00007645"/>
    </source>
</evidence>
<organism evidence="4 5">
    <name type="scientific">Candidatus Phycorickettsia trachydisci</name>
    <dbReference type="NCBI Taxonomy" id="2115978"/>
    <lineage>
        <taxon>Bacteria</taxon>
        <taxon>Pseudomonadati</taxon>
        <taxon>Pseudomonadota</taxon>
        <taxon>Alphaproteobacteria</taxon>
        <taxon>Rickettsiales</taxon>
        <taxon>Rickettsiaceae</taxon>
        <taxon>Candidatus Phycorickettsia</taxon>
    </lineage>
</organism>
<reference evidence="4 5" key="1">
    <citation type="submission" date="2018-03" db="EMBL/GenBank/DDBJ databases">
        <title>A gene transfer event suggests a long-term partnership between eustigmatophyte algae and a novel lineage of endosymbiotic bacteria.</title>
        <authorList>
            <person name="Yurchenko T."/>
            <person name="Sevcikova T."/>
            <person name="Pribyl P."/>
            <person name="El Karkouri K."/>
            <person name="Klimes V."/>
            <person name="Amaral R."/>
            <person name="Zbrankova V."/>
            <person name="Kim E."/>
            <person name="Raoult D."/>
            <person name="Santos L.M.A."/>
            <person name="Elias M."/>
        </authorList>
    </citation>
    <scope>NUCLEOTIDE SEQUENCE [LARGE SCALE GENOMIC DNA]</scope>
    <source>
        <strain evidence="4">CCALA 838</strain>
    </source>
</reference>
<dbReference type="GO" id="GO:0005840">
    <property type="term" value="C:ribosome"/>
    <property type="evidence" value="ECO:0007669"/>
    <property type="project" value="UniProtKB-KW"/>
</dbReference>
<gene>
    <name evidence="4" type="ORF">phytr_4830</name>
</gene>
<protein>
    <recommendedName>
        <fullName evidence="6">50S ribosomal protein L36</fullName>
    </recommendedName>
</protein>
<dbReference type="GO" id="GO:0006412">
    <property type="term" value="P:translation"/>
    <property type="evidence" value="ECO:0007669"/>
    <property type="project" value="InterPro"/>
</dbReference>
<keyword evidence="5" id="KW-1185">Reference proteome</keyword>
<name>A0A2P1P841_9RICK</name>
<evidence type="ECO:0008006" key="6">
    <source>
        <dbReference type="Google" id="ProtNLM"/>
    </source>
</evidence>
<evidence type="ECO:0000313" key="4">
    <source>
        <dbReference type="EMBL" id="AVP87431.1"/>
    </source>
</evidence>
<sequence>MKTVSSLKKLKIRHEDLQTVRRGKRIYVIVKNKKGVKDFNKRFKAKQGY</sequence>
<dbReference type="Pfam" id="PF00444">
    <property type="entry name" value="Ribosomal_L36"/>
    <property type="match status" value="1"/>
</dbReference>
<evidence type="ECO:0000313" key="5">
    <source>
        <dbReference type="Proteomes" id="UP000241762"/>
    </source>
</evidence>
<dbReference type="GO" id="GO:0003735">
    <property type="term" value="F:structural constituent of ribosome"/>
    <property type="evidence" value="ECO:0007669"/>
    <property type="project" value="InterPro"/>
</dbReference>
<dbReference type="Proteomes" id="UP000241762">
    <property type="component" value="Chromosome"/>
</dbReference>
<accession>A0A2P1P841</accession>
<dbReference type="KEGG" id="ptc:phytr_4830"/>
<dbReference type="GO" id="GO:1990904">
    <property type="term" value="C:ribonucleoprotein complex"/>
    <property type="evidence" value="ECO:0007669"/>
    <property type="project" value="UniProtKB-KW"/>
</dbReference>
<proteinExistence type="inferred from homology"/>
<dbReference type="AlphaFoldDB" id="A0A2P1P841"/>
<comment type="similarity">
    <text evidence="1">Belongs to the bacterial ribosomal protein bL36 family.</text>
</comment>
<dbReference type="InterPro" id="IPR035977">
    <property type="entry name" value="Ribosomal_bL36_sp"/>
</dbReference>
<dbReference type="SUPFAM" id="SSF57840">
    <property type="entry name" value="Ribosomal protein L36"/>
    <property type="match status" value="1"/>
</dbReference>
<evidence type="ECO:0000256" key="2">
    <source>
        <dbReference type="ARBA" id="ARBA00022980"/>
    </source>
</evidence>